<dbReference type="RefSeq" id="WP_377563697.1">
    <property type="nucleotide sequence ID" value="NZ_JBHTJZ010000009.1"/>
</dbReference>
<sequence length="71" mass="7942">MTMLHTTMPLELVLQGLEDAQEQLQEVTVRGVRMQITPVAPGIGKIVRLLDCSLNDYLKPDLTPGSYIIYN</sequence>
<name>A0ABW3HPY8_9BACL</name>
<keyword evidence="2" id="KW-1185">Reference proteome</keyword>
<protein>
    <submittedName>
        <fullName evidence="1">YlzJ-like family protein</fullName>
    </submittedName>
</protein>
<reference evidence="2" key="1">
    <citation type="journal article" date="2019" name="Int. J. Syst. Evol. Microbiol.">
        <title>The Global Catalogue of Microorganisms (GCM) 10K type strain sequencing project: providing services to taxonomists for standard genome sequencing and annotation.</title>
        <authorList>
            <consortium name="The Broad Institute Genomics Platform"/>
            <consortium name="The Broad Institute Genome Sequencing Center for Infectious Disease"/>
            <person name="Wu L."/>
            <person name="Ma J."/>
        </authorList>
    </citation>
    <scope>NUCLEOTIDE SEQUENCE [LARGE SCALE GENOMIC DNA]</scope>
    <source>
        <strain evidence="2">CCUG 59129</strain>
    </source>
</reference>
<dbReference type="EMBL" id="JBHTJZ010000009">
    <property type="protein sequence ID" value="MFD0959541.1"/>
    <property type="molecule type" value="Genomic_DNA"/>
</dbReference>
<evidence type="ECO:0000313" key="2">
    <source>
        <dbReference type="Proteomes" id="UP001596989"/>
    </source>
</evidence>
<accession>A0ABW3HPY8</accession>
<evidence type="ECO:0000313" key="1">
    <source>
        <dbReference type="EMBL" id="MFD0959541.1"/>
    </source>
</evidence>
<dbReference type="Pfam" id="PF14035">
    <property type="entry name" value="YlzJ"/>
    <property type="match status" value="1"/>
</dbReference>
<dbReference type="Proteomes" id="UP001596989">
    <property type="component" value="Unassembled WGS sequence"/>
</dbReference>
<gene>
    <name evidence="1" type="ORF">ACFQ2I_09055</name>
</gene>
<dbReference type="InterPro" id="IPR025619">
    <property type="entry name" value="YlzJ"/>
</dbReference>
<organism evidence="1 2">
    <name type="scientific">Paenibacillus chungangensis</name>
    <dbReference type="NCBI Taxonomy" id="696535"/>
    <lineage>
        <taxon>Bacteria</taxon>
        <taxon>Bacillati</taxon>
        <taxon>Bacillota</taxon>
        <taxon>Bacilli</taxon>
        <taxon>Bacillales</taxon>
        <taxon>Paenibacillaceae</taxon>
        <taxon>Paenibacillus</taxon>
    </lineage>
</organism>
<proteinExistence type="predicted"/>
<comment type="caution">
    <text evidence="1">The sequence shown here is derived from an EMBL/GenBank/DDBJ whole genome shotgun (WGS) entry which is preliminary data.</text>
</comment>